<evidence type="ECO:0000256" key="2">
    <source>
        <dbReference type="ARBA" id="ARBA00035104"/>
    </source>
</evidence>
<dbReference type="GO" id="GO:0005737">
    <property type="term" value="C:cytoplasm"/>
    <property type="evidence" value="ECO:0007669"/>
    <property type="project" value="UniProtKB-ARBA"/>
</dbReference>
<keyword evidence="4" id="KW-0694">RNA-binding</keyword>
<dbReference type="InterPro" id="IPR014717">
    <property type="entry name" value="Transl_elong_EF1B/ribsomal_bS6"/>
</dbReference>
<dbReference type="PANTHER" id="PTHR21011">
    <property type="entry name" value="MITOCHONDRIAL 28S RIBOSOMAL PROTEIN S6"/>
    <property type="match status" value="1"/>
</dbReference>
<dbReference type="PANTHER" id="PTHR21011:SF1">
    <property type="entry name" value="SMALL RIBOSOMAL SUBUNIT PROTEIN BS6M"/>
    <property type="match status" value="1"/>
</dbReference>
<comment type="caution">
    <text evidence="5">The sequence shown here is derived from an EMBL/GenBank/DDBJ whole genome shotgun (WGS) entry which is preliminary data.</text>
</comment>
<dbReference type="InterPro" id="IPR020814">
    <property type="entry name" value="Ribosomal_S6_plastid/chlpt"/>
</dbReference>
<gene>
    <name evidence="4" type="primary">rpsF</name>
    <name evidence="5" type="ORF">BSOLF_2208</name>
</gene>
<sequence length="132" mass="15361">MDQCEYRSGAMLRESITPYPFLKKGSYVQKEVEEVKRYEILFILRPDLSDADVEAHRERIKQVIEAGGGEIEKIDLMGKRRLAYEIEKFREGIYTVLYFKSDAATVKELERVVGITEPIIRHLIVRHDEVAS</sequence>
<protein>
    <recommendedName>
        <fullName evidence="3 4">Small ribosomal subunit protein bS6</fullName>
    </recommendedName>
</protein>
<comment type="function">
    <text evidence="2 4">Binds together with bS18 to 16S ribosomal RNA.</text>
</comment>
<comment type="similarity">
    <text evidence="1 4">Belongs to the bacterial ribosomal protein bS6 family.</text>
</comment>
<dbReference type="GO" id="GO:0070181">
    <property type="term" value="F:small ribosomal subunit rRNA binding"/>
    <property type="evidence" value="ECO:0007669"/>
    <property type="project" value="TreeGrafter"/>
</dbReference>
<name>A0A2R6XY88_9BACL</name>
<evidence type="ECO:0000313" key="5">
    <source>
        <dbReference type="EMBL" id="PTQ55394.1"/>
    </source>
</evidence>
<accession>A0A2R6XY88</accession>
<dbReference type="CDD" id="cd00473">
    <property type="entry name" value="bS6"/>
    <property type="match status" value="1"/>
</dbReference>
<evidence type="ECO:0000256" key="4">
    <source>
        <dbReference type="HAMAP-Rule" id="MF_00360"/>
    </source>
</evidence>
<dbReference type="Gene3D" id="3.30.70.60">
    <property type="match status" value="1"/>
</dbReference>
<dbReference type="GO" id="GO:0005840">
    <property type="term" value="C:ribosome"/>
    <property type="evidence" value="ECO:0007669"/>
    <property type="project" value="UniProtKB-KW"/>
</dbReference>
<dbReference type="EMBL" id="PEBX01000123">
    <property type="protein sequence ID" value="PTQ55394.1"/>
    <property type="molecule type" value="Genomic_DNA"/>
</dbReference>
<dbReference type="GO" id="GO:1990904">
    <property type="term" value="C:ribonucleoprotein complex"/>
    <property type="evidence" value="ECO:0007669"/>
    <property type="project" value="UniProtKB-KW"/>
</dbReference>
<dbReference type="HAMAP" id="MF_00360">
    <property type="entry name" value="Ribosomal_bS6"/>
    <property type="match status" value="1"/>
</dbReference>
<keyword evidence="4" id="KW-0699">rRNA-binding</keyword>
<dbReference type="AlphaFoldDB" id="A0A2R6XY88"/>
<dbReference type="Pfam" id="PF01250">
    <property type="entry name" value="Ribosomal_S6"/>
    <property type="match status" value="1"/>
</dbReference>
<evidence type="ECO:0000256" key="1">
    <source>
        <dbReference type="ARBA" id="ARBA00009512"/>
    </source>
</evidence>
<dbReference type="Proteomes" id="UP000244338">
    <property type="component" value="Unassembled WGS sequence"/>
</dbReference>
<keyword evidence="4" id="KW-0687">Ribonucleoprotein</keyword>
<evidence type="ECO:0000256" key="3">
    <source>
        <dbReference type="ARBA" id="ARBA00035294"/>
    </source>
</evidence>
<keyword evidence="4 5" id="KW-0689">Ribosomal protein</keyword>
<dbReference type="SUPFAM" id="SSF54995">
    <property type="entry name" value="Ribosomal protein S6"/>
    <property type="match status" value="1"/>
</dbReference>
<evidence type="ECO:0000313" key="6">
    <source>
        <dbReference type="Proteomes" id="UP000244338"/>
    </source>
</evidence>
<dbReference type="NCBIfam" id="TIGR00166">
    <property type="entry name" value="S6"/>
    <property type="match status" value="1"/>
</dbReference>
<dbReference type="GO" id="GO:0006412">
    <property type="term" value="P:translation"/>
    <property type="evidence" value="ECO:0007669"/>
    <property type="project" value="UniProtKB-UniRule"/>
</dbReference>
<dbReference type="InterPro" id="IPR000529">
    <property type="entry name" value="Ribosomal_bS6"/>
</dbReference>
<proteinExistence type="inferred from homology"/>
<dbReference type="InterPro" id="IPR035980">
    <property type="entry name" value="Ribosomal_bS6_sf"/>
</dbReference>
<dbReference type="GO" id="GO:0003735">
    <property type="term" value="F:structural constituent of ribosome"/>
    <property type="evidence" value="ECO:0007669"/>
    <property type="project" value="InterPro"/>
</dbReference>
<organism evidence="5 6">
    <name type="scientific">Candidatus Carbonibacillus altaicus</name>
    <dbReference type="NCBI Taxonomy" id="2163959"/>
    <lineage>
        <taxon>Bacteria</taxon>
        <taxon>Bacillati</taxon>
        <taxon>Bacillota</taxon>
        <taxon>Bacilli</taxon>
        <taxon>Bacillales</taxon>
        <taxon>Candidatus Carbonibacillus</taxon>
    </lineage>
</organism>
<reference evidence="6" key="1">
    <citation type="journal article" date="2018" name="Sci. Rep.">
        <title>Lignite coal burning seam in the remote Altai Mountains harbors a hydrogen-driven thermophilic microbial community.</title>
        <authorList>
            <person name="Kadnikov V.V."/>
            <person name="Mardanov A.V."/>
            <person name="Ivasenko D.A."/>
            <person name="Antsiferov D.V."/>
            <person name="Beletsky A.V."/>
            <person name="Karnachuk O.V."/>
            <person name="Ravin N.V."/>
        </authorList>
    </citation>
    <scope>NUCLEOTIDE SEQUENCE [LARGE SCALE GENOMIC DNA]</scope>
</reference>